<proteinExistence type="evidence at transcript level"/>
<keyword evidence="1" id="KW-0472">Membrane</keyword>
<accession>I3SUQ7</accession>
<keyword evidence="1" id="KW-0812">Transmembrane</keyword>
<protein>
    <submittedName>
        <fullName evidence="2">Uncharacterized protein</fullName>
    </submittedName>
</protein>
<dbReference type="EMBL" id="BT144205">
    <property type="protein sequence ID" value="AFK43999.1"/>
    <property type="molecule type" value="mRNA"/>
</dbReference>
<feature type="transmembrane region" description="Helical" evidence="1">
    <location>
        <begin position="13"/>
        <end position="30"/>
    </location>
</feature>
<evidence type="ECO:0000313" key="2">
    <source>
        <dbReference type="EMBL" id="AFK43999.1"/>
    </source>
</evidence>
<reference evidence="2" key="1">
    <citation type="submission" date="2012-05" db="EMBL/GenBank/DDBJ databases">
        <authorList>
            <person name="Krishnakumar V."/>
            <person name="Cheung F."/>
            <person name="Xiao Y."/>
            <person name="Chan A."/>
            <person name="Moskal W.A."/>
            <person name="Town C.D."/>
        </authorList>
    </citation>
    <scope>NUCLEOTIDE SEQUENCE</scope>
</reference>
<sequence>MQFSRFGDWLFPSLMYFVGNWQIYALCLIIL</sequence>
<dbReference type="AlphaFoldDB" id="I3SUQ7"/>
<organism evidence="2">
    <name type="scientific">Lotus japonicus</name>
    <name type="common">Lotus corniculatus var. japonicus</name>
    <dbReference type="NCBI Taxonomy" id="34305"/>
    <lineage>
        <taxon>Eukaryota</taxon>
        <taxon>Viridiplantae</taxon>
        <taxon>Streptophyta</taxon>
        <taxon>Embryophyta</taxon>
        <taxon>Tracheophyta</taxon>
        <taxon>Spermatophyta</taxon>
        <taxon>Magnoliopsida</taxon>
        <taxon>eudicotyledons</taxon>
        <taxon>Gunneridae</taxon>
        <taxon>Pentapetalae</taxon>
        <taxon>rosids</taxon>
        <taxon>fabids</taxon>
        <taxon>Fabales</taxon>
        <taxon>Fabaceae</taxon>
        <taxon>Papilionoideae</taxon>
        <taxon>50 kb inversion clade</taxon>
        <taxon>NPAAA clade</taxon>
        <taxon>Hologalegina</taxon>
        <taxon>robinioid clade</taxon>
        <taxon>Loteae</taxon>
        <taxon>Lotus</taxon>
    </lineage>
</organism>
<name>I3SUQ7_LOTJA</name>
<keyword evidence="1" id="KW-1133">Transmembrane helix</keyword>
<evidence type="ECO:0000256" key="1">
    <source>
        <dbReference type="SAM" id="Phobius"/>
    </source>
</evidence>